<gene>
    <name evidence="2" type="ORF">A3G49_03680</name>
</gene>
<keyword evidence="1" id="KW-0812">Transmembrane</keyword>
<protein>
    <submittedName>
        <fullName evidence="2">Uncharacterized protein</fullName>
    </submittedName>
</protein>
<sequence length="183" mass="20569">MNLSQKTIPLILIGAGLVFGYAVGFRKGGERFSLKTAPLLNEARKYFQPLPEFTSLSGRVLEIKNRRIVLEAFLPQNPFEPVPLRRMVTLDDATKVVKITNKSSAGYEKEVWEYQKRLKASAGETIVNVKPPSLTEETPIPVSEIRAGDMILVEARDSIKIREEFQAVKIILHSQARNFSEAN</sequence>
<evidence type="ECO:0000313" key="2">
    <source>
        <dbReference type="EMBL" id="OHA13680.1"/>
    </source>
</evidence>
<evidence type="ECO:0000256" key="1">
    <source>
        <dbReference type="SAM" id="Phobius"/>
    </source>
</evidence>
<dbReference type="Proteomes" id="UP000177171">
    <property type="component" value="Unassembled WGS sequence"/>
</dbReference>
<comment type="caution">
    <text evidence="2">The sequence shown here is derived from an EMBL/GenBank/DDBJ whole genome shotgun (WGS) entry which is preliminary data.</text>
</comment>
<dbReference type="AlphaFoldDB" id="A0A1G2LPW7"/>
<keyword evidence="1" id="KW-0472">Membrane</keyword>
<evidence type="ECO:0000313" key="3">
    <source>
        <dbReference type="Proteomes" id="UP000177171"/>
    </source>
</evidence>
<proteinExistence type="predicted"/>
<name>A0A1G2LPW7_9BACT</name>
<feature type="transmembrane region" description="Helical" evidence="1">
    <location>
        <begin position="6"/>
        <end position="25"/>
    </location>
</feature>
<accession>A0A1G2LPW7</accession>
<keyword evidence="1" id="KW-1133">Transmembrane helix</keyword>
<reference evidence="2 3" key="1">
    <citation type="journal article" date="2016" name="Nat. Commun.">
        <title>Thousands of microbial genomes shed light on interconnected biogeochemical processes in an aquifer system.</title>
        <authorList>
            <person name="Anantharaman K."/>
            <person name="Brown C.T."/>
            <person name="Hug L.A."/>
            <person name="Sharon I."/>
            <person name="Castelle C.J."/>
            <person name="Probst A.J."/>
            <person name="Thomas B.C."/>
            <person name="Singh A."/>
            <person name="Wilkins M.J."/>
            <person name="Karaoz U."/>
            <person name="Brodie E.L."/>
            <person name="Williams K.H."/>
            <person name="Hubbard S.S."/>
            <person name="Banfield J.F."/>
        </authorList>
    </citation>
    <scope>NUCLEOTIDE SEQUENCE [LARGE SCALE GENOMIC DNA]</scope>
</reference>
<dbReference type="EMBL" id="MHQY01000019">
    <property type="protein sequence ID" value="OHA13680.1"/>
    <property type="molecule type" value="Genomic_DNA"/>
</dbReference>
<organism evidence="2 3">
    <name type="scientific">Candidatus Sungbacteria bacterium RIFCSPLOWO2_12_FULL_41_11</name>
    <dbReference type="NCBI Taxonomy" id="1802286"/>
    <lineage>
        <taxon>Bacteria</taxon>
        <taxon>Candidatus Sungiibacteriota</taxon>
    </lineage>
</organism>